<feature type="region of interest" description="Disordered" evidence="2">
    <location>
        <begin position="27"/>
        <end position="55"/>
    </location>
</feature>
<organism evidence="4 5">
    <name type="scientific">Thamnocephalis sphaerospora</name>
    <dbReference type="NCBI Taxonomy" id="78915"/>
    <lineage>
        <taxon>Eukaryota</taxon>
        <taxon>Fungi</taxon>
        <taxon>Fungi incertae sedis</taxon>
        <taxon>Zoopagomycota</taxon>
        <taxon>Zoopagomycotina</taxon>
        <taxon>Zoopagomycetes</taxon>
        <taxon>Zoopagales</taxon>
        <taxon>Sigmoideomycetaceae</taxon>
        <taxon>Thamnocephalis</taxon>
    </lineage>
</organism>
<feature type="compositionally biased region" description="Acidic residues" evidence="2">
    <location>
        <begin position="411"/>
        <end position="424"/>
    </location>
</feature>
<dbReference type="OrthoDB" id="8062037at2759"/>
<feature type="compositionally biased region" description="Acidic residues" evidence="2">
    <location>
        <begin position="443"/>
        <end position="484"/>
    </location>
</feature>
<proteinExistence type="predicted"/>
<feature type="compositionally biased region" description="Basic and acidic residues" evidence="2">
    <location>
        <begin position="44"/>
        <end position="55"/>
    </location>
</feature>
<accession>A0A4P9XN96</accession>
<feature type="compositionally biased region" description="Basic residues" evidence="2">
    <location>
        <begin position="984"/>
        <end position="1001"/>
    </location>
</feature>
<feature type="compositionally biased region" description="Polar residues" evidence="2">
    <location>
        <begin position="650"/>
        <end position="659"/>
    </location>
</feature>
<evidence type="ECO:0000259" key="3">
    <source>
        <dbReference type="PROSITE" id="PS50089"/>
    </source>
</evidence>
<dbReference type="PROSITE" id="PS50089">
    <property type="entry name" value="ZF_RING_2"/>
    <property type="match status" value="1"/>
</dbReference>
<keyword evidence="5" id="KW-1185">Reference proteome</keyword>
<dbReference type="GO" id="GO:0008270">
    <property type="term" value="F:zinc ion binding"/>
    <property type="evidence" value="ECO:0007669"/>
    <property type="project" value="UniProtKB-KW"/>
</dbReference>
<dbReference type="PANTHER" id="PTHR46798:SF3">
    <property type="entry name" value="RING FINGER FAMILY PROTEIN"/>
    <property type="match status" value="1"/>
</dbReference>
<feature type="compositionally biased region" description="Basic residues" evidence="2">
    <location>
        <begin position="1159"/>
        <end position="1168"/>
    </location>
</feature>
<feature type="compositionally biased region" description="Low complexity" evidence="2">
    <location>
        <begin position="1319"/>
        <end position="1348"/>
    </location>
</feature>
<feature type="region of interest" description="Disordered" evidence="2">
    <location>
        <begin position="1102"/>
        <end position="1210"/>
    </location>
</feature>
<evidence type="ECO:0000256" key="1">
    <source>
        <dbReference type="PROSITE-ProRule" id="PRU00175"/>
    </source>
</evidence>
<evidence type="ECO:0000256" key="2">
    <source>
        <dbReference type="SAM" id="MobiDB-lite"/>
    </source>
</evidence>
<feature type="region of interest" description="Disordered" evidence="2">
    <location>
        <begin position="730"/>
        <end position="772"/>
    </location>
</feature>
<feature type="region of interest" description="Disordered" evidence="2">
    <location>
        <begin position="974"/>
        <end position="1023"/>
    </location>
</feature>
<dbReference type="InterPro" id="IPR044274">
    <property type="entry name" value="RFI2"/>
</dbReference>
<keyword evidence="1" id="KW-0863">Zinc-finger</keyword>
<dbReference type="InterPro" id="IPR001841">
    <property type="entry name" value="Znf_RING"/>
</dbReference>
<dbReference type="GO" id="GO:0004842">
    <property type="term" value="F:ubiquitin-protein transferase activity"/>
    <property type="evidence" value="ECO:0007669"/>
    <property type="project" value="InterPro"/>
</dbReference>
<evidence type="ECO:0000313" key="4">
    <source>
        <dbReference type="EMBL" id="RKP07385.1"/>
    </source>
</evidence>
<dbReference type="EMBL" id="KZ992727">
    <property type="protein sequence ID" value="RKP07385.1"/>
    <property type="molecule type" value="Genomic_DNA"/>
</dbReference>
<dbReference type="InterPro" id="IPR013083">
    <property type="entry name" value="Znf_RING/FYVE/PHD"/>
</dbReference>
<dbReference type="Proteomes" id="UP000271241">
    <property type="component" value="Unassembled WGS sequence"/>
</dbReference>
<feature type="domain" description="RING-type" evidence="3">
    <location>
        <begin position="121"/>
        <end position="165"/>
    </location>
</feature>
<gene>
    <name evidence="4" type="ORF">THASP1DRAFT_30794</name>
</gene>
<feature type="compositionally biased region" description="Acidic residues" evidence="2">
    <location>
        <begin position="510"/>
        <end position="545"/>
    </location>
</feature>
<reference evidence="5" key="1">
    <citation type="journal article" date="2018" name="Nat. Microbiol.">
        <title>Leveraging single-cell genomics to expand the fungal tree of life.</title>
        <authorList>
            <person name="Ahrendt S.R."/>
            <person name="Quandt C.A."/>
            <person name="Ciobanu D."/>
            <person name="Clum A."/>
            <person name="Salamov A."/>
            <person name="Andreopoulos B."/>
            <person name="Cheng J.F."/>
            <person name="Woyke T."/>
            <person name="Pelin A."/>
            <person name="Henrissat B."/>
            <person name="Reynolds N.K."/>
            <person name="Benny G.L."/>
            <person name="Smith M.E."/>
            <person name="James T.Y."/>
            <person name="Grigoriev I.V."/>
        </authorList>
    </citation>
    <scope>NUCLEOTIDE SEQUENCE [LARGE SCALE GENOMIC DNA]</scope>
    <source>
        <strain evidence="5">RSA 1356</strain>
    </source>
</reference>
<name>A0A4P9XN96_9FUNG</name>
<feature type="region of interest" description="Disordered" evidence="2">
    <location>
        <begin position="83"/>
        <end position="113"/>
    </location>
</feature>
<feature type="compositionally biased region" description="Polar residues" evidence="2">
    <location>
        <begin position="618"/>
        <end position="627"/>
    </location>
</feature>
<dbReference type="PANTHER" id="PTHR46798">
    <property type="entry name" value="OS09G0511500 PROTEIN"/>
    <property type="match status" value="1"/>
</dbReference>
<sequence>MADLTEEADLFFAQALSFLGTLSQEHNAGTARGEGDTTASTAERAPEEGVPSDERTAAAAQRSELVNRTISFLAKLRQEWEHDGRTGSQTAAIESAAPVEANPAGTGDDKTSTLSGESDSCAICLEPVVSGEHAVSKLVCGHEFHLSCVGSYFNCSGKMNCPNCRRDQFGLPGNWEYANAPARRRQTRALSEDHQNADEYVEIPPPPPPPFPLFFGGVDMLRRLMGMTPGNHEEEARRRALAGIEFEPVDEDEEESEEGQGHEAEMDATNRHGHRYYDHHLQDGGAQLPYGNSWGANNGELEDWQQSGMSDAFDDTLDPAEVERRRSLSSAMAMEHDDHAAMNYAGFRHTPGTHTMEWSHEPGHRDGSLSPTPRRPRAYSNSQGEEPEQPRTLQSARRRLLGWLRQTIVQENEEENTSDDDSDVAMDGVSDAHHPGGSRAVAADDDDADSDSASDDGSAESDASNDSEEQEEEEEEEELTADDDSPLRAGSREAALLRNVIRNVTAEMSYSEEEDEEGEDEDEGDNEDDEEEDEEEEEGNEDSDPDANSQQTPRRRSGTPALPPVDISDAFMRMGSTFNDHIRDMEDEVQAHDLSAYAAAQQPARHSRPTPPHPDMSMSRSALQSYHASLPDSSPPGPPARRRGSPQPSNASDTSDAMSCESGLNMQIRHQRINSLSPNTIRHLTSPTRQAYHALSRTSSMATVGEHFFSADDEFDDDLANNQLSSALMPHQQAGRRGLSPRAQLPPVESIDDGSTVRMQRAGSESSTSGYRTCRDAGDLLSSPSSPIPHPHWHAPSPRVILHDEFEDEANQSSVFDEGDTTIVLDDHVETSQPTDVAQPTHVPLALQRAQSALAAFPSLSTGGAAGTETAAQASSGPQSRSLANFHESMRAIQSSPVWSAAARFGALSPEPDYYFAFDDAQGTVRDRFEEDGDAEVDEWLSGRVDSASNQANDASGNNSARSSSAVTNWVATVPAQSHDSTPRHRRRVSRIPRPPPRSRRRSQERIGEDGVQNSSYDARDRHRRDTAGAQGLVPASPSMPSRMQAVSLWPSDMAARPHRARHALSLATAHSYDSSIVNVAGRQRESSVQDGLIERLASAHVEDGDRQQRSLSDAEGVDAANVHRRDPNLHAATLVPSSQEPLSPISVYPPITPSRNQVHGRRRKRRSVSVESDAPRYASTLAEIQQRPRARVHSSNPFASDPLASSPVAASLPTPAMAEKLARVGQDSGRPHTGHLTDFCPSTLPPPIGEEHHRRRHRQSSDVSRPTELGSCILGQHGRDGEPVDEDDALDDAGRRHSSWIANKLRRLSMLRPQDEQAAPVATAETADAAPSSPASSDTSVTASPSL</sequence>
<protein>
    <recommendedName>
        <fullName evidence="3">RING-type domain-containing protein</fullName>
    </recommendedName>
</protein>
<dbReference type="Pfam" id="PF13639">
    <property type="entry name" value="zf-RING_2"/>
    <property type="match status" value="1"/>
</dbReference>
<feature type="region of interest" description="Disordered" evidence="2">
    <location>
        <begin position="409"/>
        <end position="659"/>
    </location>
</feature>
<dbReference type="Gene3D" id="3.30.40.10">
    <property type="entry name" value="Zinc/RING finger domain, C3HC4 (zinc finger)"/>
    <property type="match status" value="1"/>
</dbReference>
<dbReference type="SUPFAM" id="SSF57850">
    <property type="entry name" value="RING/U-box"/>
    <property type="match status" value="1"/>
</dbReference>
<keyword evidence="1" id="KW-0479">Metal-binding</keyword>
<feature type="region of interest" description="Disordered" evidence="2">
    <location>
        <begin position="353"/>
        <end position="393"/>
    </location>
</feature>
<dbReference type="SMART" id="SM00184">
    <property type="entry name" value="RING"/>
    <property type="match status" value="1"/>
</dbReference>
<feature type="compositionally biased region" description="Basic and acidic residues" evidence="2">
    <location>
        <begin position="357"/>
        <end position="367"/>
    </location>
</feature>
<evidence type="ECO:0000313" key="5">
    <source>
        <dbReference type="Proteomes" id="UP000271241"/>
    </source>
</evidence>
<keyword evidence="1" id="KW-0862">Zinc</keyword>
<feature type="region of interest" description="Disordered" evidence="2">
    <location>
        <begin position="1224"/>
        <end position="1348"/>
    </location>
</feature>